<evidence type="ECO:0000256" key="6">
    <source>
        <dbReference type="SAM" id="Phobius"/>
    </source>
</evidence>
<keyword evidence="10" id="KW-1185">Reference proteome</keyword>
<evidence type="ECO:0000256" key="4">
    <source>
        <dbReference type="ARBA" id="ARBA00023136"/>
    </source>
</evidence>
<evidence type="ECO:0000259" key="7">
    <source>
        <dbReference type="Pfam" id="PF07980"/>
    </source>
</evidence>
<evidence type="ECO:0000256" key="1">
    <source>
        <dbReference type="ARBA" id="ARBA00004442"/>
    </source>
</evidence>
<proteinExistence type="inferred from homology"/>
<accession>A0A1H6ARX8</accession>
<dbReference type="AlphaFoldDB" id="A0A1H6ARX8"/>
<dbReference type="Pfam" id="PF07980">
    <property type="entry name" value="SusD_RagB"/>
    <property type="match status" value="1"/>
</dbReference>
<evidence type="ECO:0000256" key="3">
    <source>
        <dbReference type="ARBA" id="ARBA00022729"/>
    </source>
</evidence>
<evidence type="ECO:0000313" key="9">
    <source>
        <dbReference type="EMBL" id="SEG50960.1"/>
    </source>
</evidence>
<keyword evidence="4 6" id="KW-0472">Membrane</keyword>
<keyword evidence="3" id="KW-0732">Signal</keyword>
<sequence length="470" mass="52798">MKFIRNNFINIVEILWLISFFITLTIFFSSCESFVDVDVPDSQLTGESVFQDKATAEAALVNIYGRFRNNVLVTGDLNGLSILLGSYGDELAYYSNGSLPEEAFFKNNLLPSNTTVTGTWNDSYNLVFAANAVLEGVDRSTGISQNDKNQLKGEALFVRSYIHFYLLNLFGEIPYITSTAYQVNAKAKKWSQEILYPLLITDLKTAETLLPANYIGGERVRPNRTVAEAFLARVQLYASNWEAAETTSNLIINNTATYALEDDLDKVFLKNSASTLWQLKPQGDGQNTLEGQNFIFASGPPPNRALTVDLSNAFETGDQRKNHWIGTVSDGTQNWYYPNKYKQNNNTGSSAEYSILFRLEEVYLIRAEARAQQGNSTGAKEDLNKIRNRAGLANTTANTKQEILEAILQERRVELFTEQGQRWFDLKRSGQSNYVLSAIKPGWNPTDLLWPLPETELLLNSNLLPQNPGY</sequence>
<dbReference type="Proteomes" id="UP000236737">
    <property type="component" value="Unassembled WGS sequence"/>
</dbReference>
<dbReference type="EMBL" id="FNVP01000019">
    <property type="protein sequence ID" value="SEG50960.1"/>
    <property type="molecule type" value="Genomic_DNA"/>
</dbReference>
<gene>
    <name evidence="9" type="ORF">SAMN04488130_1198</name>
</gene>
<dbReference type="OrthoDB" id="621570at2"/>
<dbReference type="GO" id="GO:0009279">
    <property type="term" value="C:cell outer membrane"/>
    <property type="evidence" value="ECO:0007669"/>
    <property type="project" value="UniProtKB-SubCell"/>
</dbReference>
<evidence type="ECO:0000259" key="8">
    <source>
        <dbReference type="Pfam" id="PF14322"/>
    </source>
</evidence>
<organism evidence="9 10">
    <name type="scientific">Flavobacterium urumqiense</name>
    <dbReference type="NCBI Taxonomy" id="935224"/>
    <lineage>
        <taxon>Bacteria</taxon>
        <taxon>Pseudomonadati</taxon>
        <taxon>Bacteroidota</taxon>
        <taxon>Flavobacteriia</taxon>
        <taxon>Flavobacteriales</taxon>
        <taxon>Flavobacteriaceae</taxon>
        <taxon>Flavobacterium</taxon>
    </lineage>
</organism>
<dbReference type="Pfam" id="PF14322">
    <property type="entry name" value="SusD-like_3"/>
    <property type="match status" value="1"/>
</dbReference>
<keyword evidence="6" id="KW-1133">Transmembrane helix</keyword>
<dbReference type="SUPFAM" id="SSF48452">
    <property type="entry name" value="TPR-like"/>
    <property type="match status" value="1"/>
</dbReference>
<dbReference type="CDD" id="cd08977">
    <property type="entry name" value="SusD"/>
    <property type="match status" value="1"/>
</dbReference>
<reference evidence="10" key="1">
    <citation type="submission" date="2016-10" db="EMBL/GenBank/DDBJ databases">
        <authorList>
            <person name="Varghese N."/>
            <person name="Submissions S."/>
        </authorList>
    </citation>
    <scope>NUCLEOTIDE SEQUENCE [LARGE SCALE GENOMIC DNA]</scope>
    <source>
        <strain evidence="10">CGMCC 1.9230</strain>
    </source>
</reference>
<evidence type="ECO:0000313" key="10">
    <source>
        <dbReference type="Proteomes" id="UP000236737"/>
    </source>
</evidence>
<protein>
    <submittedName>
        <fullName evidence="9">SusD family protein</fullName>
    </submittedName>
</protein>
<comment type="subcellular location">
    <subcellularLocation>
        <location evidence="1">Cell outer membrane</location>
    </subcellularLocation>
</comment>
<feature type="transmembrane region" description="Helical" evidence="6">
    <location>
        <begin position="7"/>
        <end position="28"/>
    </location>
</feature>
<dbReference type="PROSITE" id="PS51257">
    <property type="entry name" value="PROKAR_LIPOPROTEIN"/>
    <property type="match status" value="1"/>
</dbReference>
<dbReference type="InterPro" id="IPR011990">
    <property type="entry name" value="TPR-like_helical_dom_sf"/>
</dbReference>
<name>A0A1H6ARX8_9FLAO</name>
<dbReference type="RefSeq" id="WP_104000969.1">
    <property type="nucleotide sequence ID" value="NZ_FNVP01000019.1"/>
</dbReference>
<evidence type="ECO:0000256" key="2">
    <source>
        <dbReference type="ARBA" id="ARBA00006275"/>
    </source>
</evidence>
<keyword evidence="5" id="KW-0998">Cell outer membrane</keyword>
<dbReference type="Gene3D" id="1.25.40.390">
    <property type="match status" value="1"/>
</dbReference>
<comment type="similarity">
    <text evidence="2">Belongs to the SusD family.</text>
</comment>
<keyword evidence="6" id="KW-0812">Transmembrane</keyword>
<dbReference type="InterPro" id="IPR033985">
    <property type="entry name" value="SusD-like_N"/>
</dbReference>
<feature type="domain" description="SusD-like N-terminal" evidence="8">
    <location>
        <begin position="106"/>
        <end position="236"/>
    </location>
</feature>
<dbReference type="InterPro" id="IPR012944">
    <property type="entry name" value="SusD_RagB_dom"/>
</dbReference>
<evidence type="ECO:0000256" key="5">
    <source>
        <dbReference type="ARBA" id="ARBA00023237"/>
    </source>
</evidence>
<feature type="domain" description="RagB/SusD" evidence="7">
    <location>
        <begin position="329"/>
        <end position="470"/>
    </location>
</feature>